<dbReference type="EMBL" id="RCOR01000021">
    <property type="protein sequence ID" value="RSN69197.1"/>
    <property type="molecule type" value="Genomic_DNA"/>
</dbReference>
<keyword evidence="1" id="KW-1133">Transmembrane helix</keyword>
<proteinExistence type="predicted"/>
<name>A0A3R9PAA8_9CREN</name>
<evidence type="ECO:0000313" key="3">
    <source>
        <dbReference type="Proteomes" id="UP000278149"/>
    </source>
</evidence>
<reference evidence="2 3" key="1">
    <citation type="submission" date="2018-10" db="EMBL/GenBank/DDBJ databases">
        <title>Co-occurring genomic capacity for anaerobic methane metabolism and dissimilatory sulfite reduction discovered in the Korarchaeota.</title>
        <authorList>
            <person name="Mckay L.J."/>
            <person name="Dlakic M."/>
            <person name="Fields M.W."/>
            <person name="Delmont T.O."/>
            <person name="Eren A.M."/>
            <person name="Jay Z.J."/>
            <person name="Klingelsmith K.B."/>
            <person name="Rusch D.B."/>
            <person name="Inskeep W.P."/>
        </authorList>
    </citation>
    <scope>NUCLEOTIDE SEQUENCE [LARGE SCALE GENOMIC DNA]</scope>
    <source>
        <strain evidence="2 3">WS</strain>
    </source>
</reference>
<organism evidence="2 3">
    <name type="scientific">Candidatus Korarchaeum cryptofilum</name>
    <dbReference type="NCBI Taxonomy" id="498846"/>
    <lineage>
        <taxon>Archaea</taxon>
        <taxon>Thermoproteota</taxon>
        <taxon>Candidatus Korarchaeia</taxon>
        <taxon>Candidatus Korarchaeales</taxon>
        <taxon>Candidatus Korarchaeaceae</taxon>
        <taxon>Candidatus Korarchaeum</taxon>
    </lineage>
</organism>
<dbReference type="AlphaFoldDB" id="A0A3R9PAA8"/>
<accession>A0A3R9PAA8</accession>
<feature type="transmembrane region" description="Helical" evidence="1">
    <location>
        <begin position="26"/>
        <end position="50"/>
    </location>
</feature>
<keyword evidence="1" id="KW-0472">Membrane</keyword>
<sequence>MTKDDSAFLKKNKDLPRDNPVNVMEVLRLAVVLGLLILLMEPSAMIYAFARLSGYTTGHWAADWFCSVVGFGRGTATLVKWLVDEGVIKGTSIIARAAIPIASPTPLGWALLAVTIGCG</sequence>
<protein>
    <submittedName>
        <fullName evidence="2">Uncharacterized protein</fullName>
    </submittedName>
</protein>
<evidence type="ECO:0000256" key="1">
    <source>
        <dbReference type="SAM" id="Phobius"/>
    </source>
</evidence>
<dbReference type="RefSeq" id="WP_125741483.1">
    <property type="nucleotide sequence ID" value="NZ_RCOR01000021.1"/>
</dbReference>
<evidence type="ECO:0000313" key="2">
    <source>
        <dbReference type="EMBL" id="RSN69197.1"/>
    </source>
</evidence>
<gene>
    <name evidence="2" type="ORF">D9Q81_04085</name>
</gene>
<keyword evidence="1" id="KW-0812">Transmembrane</keyword>
<dbReference type="Proteomes" id="UP000278149">
    <property type="component" value="Unassembled WGS sequence"/>
</dbReference>
<comment type="caution">
    <text evidence="2">The sequence shown here is derived from an EMBL/GenBank/DDBJ whole genome shotgun (WGS) entry which is preliminary data.</text>
</comment>